<evidence type="ECO:0000313" key="1">
    <source>
        <dbReference type="EMBL" id="PEW06078.1"/>
    </source>
</evidence>
<dbReference type="Proteomes" id="UP000220635">
    <property type="component" value="Unassembled WGS sequence"/>
</dbReference>
<proteinExistence type="predicted"/>
<name>A0A2A8Q1M1_BACCE</name>
<sequence length="70" mass="7983">MPIPPKKKHAKGMQDFIQFSANPVTNENLKSHSRIGMYKRMNRVIEKEKGGFLVRVGIRLVLATDNETLC</sequence>
<evidence type="ECO:0000313" key="2">
    <source>
        <dbReference type="Proteomes" id="UP000220635"/>
    </source>
</evidence>
<dbReference type="AlphaFoldDB" id="A0A2A8Q1M1"/>
<organism evidence="1 2">
    <name type="scientific">Bacillus cereus</name>
    <dbReference type="NCBI Taxonomy" id="1396"/>
    <lineage>
        <taxon>Bacteria</taxon>
        <taxon>Bacillati</taxon>
        <taxon>Bacillota</taxon>
        <taxon>Bacilli</taxon>
        <taxon>Bacillales</taxon>
        <taxon>Bacillaceae</taxon>
        <taxon>Bacillus</taxon>
        <taxon>Bacillus cereus group</taxon>
    </lineage>
</organism>
<protein>
    <submittedName>
        <fullName evidence="1">Uncharacterized protein</fullName>
    </submittedName>
</protein>
<accession>A0A2A8Q1M1</accession>
<reference evidence="1 2" key="1">
    <citation type="submission" date="2017-09" db="EMBL/GenBank/DDBJ databases">
        <title>Large-scale bioinformatics analysis of Bacillus genomes uncovers conserved roles of natural products in bacterial physiology.</title>
        <authorList>
            <consortium name="Agbiome Team Llc"/>
            <person name="Bleich R.M."/>
            <person name="Grubbs K.J."/>
            <person name="Santa Maria K.C."/>
            <person name="Allen S.E."/>
            <person name="Farag S."/>
            <person name="Shank E.A."/>
            <person name="Bowers A."/>
        </authorList>
    </citation>
    <scope>NUCLEOTIDE SEQUENCE [LARGE SCALE GENOMIC DNA]</scope>
    <source>
        <strain evidence="1 2">AFS010695</strain>
    </source>
</reference>
<dbReference type="EMBL" id="NTWE01000010">
    <property type="protein sequence ID" value="PEW06078.1"/>
    <property type="molecule type" value="Genomic_DNA"/>
</dbReference>
<comment type="caution">
    <text evidence="1">The sequence shown here is derived from an EMBL/GenBank/DDBJ whole genome shotgun (WGS) entry which is preliminary data.</text>
</comment>
<gene>
    <name evidence="1" type="ORF">CN425_02675</name>
</gene>